<proteinExistence type="inferred from homology"/>
<evidence type="ECO:0000256" key="6">
    <source>
        <dbReference type="ARBA" id="ARBA00022842"/>
    </source>
</evidence>
<dbReference type="PIRSF" id="PIRSF001400">
    <property type="entry name" value="Enolase"/>
    <property type="match status" value="1"/>
</dbReference>
<dbReference type="SFLD" id="SFLDS00001">
    <property type="entry name" value="Enolase"/>
    <property type="match status" value="1"/>
</dbReference>
<dbReference type="InterPro" id="IPR036849">
    <property type="entry name" value="Enolase-like_C_sf"/>
</dbReference>
<dbReference type="Proteomes" id="UP000317369">
    <property type="component" value="Chromosome"/>
</dbReference>
<feature type="binding site" evidence="10">
    <location>
        <position position="355"/>
    </location>
    <ligand>
        <name>(2R)-2-phosphoglycerate</name>
        <dbReference type="ChEBI" id="CHEBI:58289"/>
    </ligand>
</feature>
<feature type="binding site" evidence="10 13">
    <location>
        <position position="303"/>
    </location>
    <ligand>
        <name>Mg(2+)</name>
        <dbReference type="ChEBI" id="CHEBI:18420"/>
    </ligand>
</feature>
<dbReference type="Pfam" id="PF03952">
    <property type="entry name" value="Enolase_N"/>
    <property type="match status" value="1"/>
</dbReference>
<reference evidence="16 17" key="1">
    <citation type="submission" date="2019-02" db="EMBL/GenBank/DDBJ databases">
        <title>Deep-cultivation of Planctomycetes and their phenomic and genomic characterization uncovers novel biology.</title>
        <authorList>
            <person name="Wiegand S."/>
            <person name="Jogler M."/>
            <person name="Boedeker C."/>
            <person name="Pinto D."/>
            <person name="Vollmers J."/>
            <person name="Rivas-Marin E."/>
            <person name="Kohn T."/>
            <person name="Peeters S.H."/>
            <person name="Heuer A."/>
            <person name="Rast P."/>
            <person name="Oberbeckmann S."/>
            <person name="Bunk B."/>
            <person name="Jeske O."/>
            <person name="Meyerdierks A."/>
            <person name="Storesund J.E."/>
            <person name="Kallscheuer N."/>
            <person name="Luecker S."/>
            <person name="Lage O.M."/>
            <person name="Pohl T."/>
            <person name="Merkel B.J."/>
            <person name="Hornburger P."/>
            <person name="Mueller R.-W."/>
            <person name="Bruemmer F."/>
            <person name="Labrenz M."/>
            <person name="Spormann A.M."/>
            <person name="Op den Camp H."/>
            <person name="Overmann J."/>
            <person name="Amann R."/>
            <person name="Jetten M.S.M."/>
            <person name="Mascher T."/>
            <person name="Medema M.H."/>
            <person name="Devos D.P."/>
            <person name="Kaster A.-K."/>
            <person name="Ovreas L."/>
            <person name="Rohde M."/>
            <person name="Galperin M.Y."/>
            <person name="Jogler C."/>
        </authorList>
    </citation>
    <scope>NUCLEOTIDE SEQUENCE [LARGE SCALE GENOMIC DNA]</scope>
    <source>
        <strain evidence="16 17">KS4</strain>
    </source>
</reference>
<dbReference type="InterPro" id="IPR029017">
    <property type="entry name" value="Enolase-like_N"/>
</dbReference>
<dbReference type="Gene3D" id="3.20.20.120">
    <property type="entry name" value="Enolase-like C-terminal domain"/>
    <property type="match status" value="1"/>
</dbReference>
<dbReference type="EMBL" id="CP036425">
    <property type="protein sequence ID" value="QDU34842.1"/>
    <property type="molecule type" value="Genomic_DNA"/>
</dbReference>
<feature type="binding site" evidence="12">
    <location>
        <position position="178"/>
    </location>
    <ligand>
        <name>substrate</name>
    </ligand>
</feature>
<comment type="pathway">
    <text evidence="1 10">Carbohydrate degradation; glycolysis; pyruvate from D-glyceraldehyde 3-phosphate: step 4/5.</text>
</comment>
<comment type="cofactor">
    <cofactor evidence="13">
        <name>Mg(2+)</name>
        <dbReference type="ChEBI" id="CHEBI:18420"/>
    </cofactor>
    <text evidence="13">Mg(2+) is required for catalysis and for stabilizing the dimer.</text>
</comment>
<keyword evidence="17" id="KW-1185">Reference proteome</keyword>
<evidence type="ECO:0000256" key="12">
    <source>
        <dbReference type="PIRSR" id="PIRSR001400-2"/>
    </source>
</evidence>
<feature type="binding site" evidence="10">
    <location>
        <position position="385"/>
    </location>
    <ligand>
        <name>(2R)-2-phosphoglycerate</name>
        <dbReference type="ChEBI" id="CHEBI:58289"/>
    </ligand>
</feature>
<feature type="binding site" evidence="12">
    <location>
        <position position="169"/>
    </location>
    <ligand>
        <name>substrate</name>
    </ligand>
</feature>
<keyword evidence="10" id="KW-0963">Cytoplasm</keyword>
<evidence type="ECO:0000256" key="13">
    <source>
        <dbReference type="PIRSR" id="PIRSR001400-3"/>
    </source>
</evidence>
<dbReference type="RefSeq" id="WP_315851382.1">
    <property type="nucleotide sequence ID" value="NZ_CP036425.1"/>
</dbReference>
<evidence type="ECO:0000313" key="17">
    <source>
        <dbReference type="Proteomes" id="UP000317369"/>
    </source>
</evidence>
<evidence type="ECO:0000256" key="7">
    <source>
        <dbReference type="ARBA" id="ARBA00023152"/>
    </source>
</evidence>
<evidence type="ECO:0000259" key="14">
    <source>
        <dbReference type="SMART" id="SM01192"/>
    </source>
</evidence>
<dbReference type="GO" id="GO:0006096">
    <property type="term" value="P:glycolytic process"/>
    <property type="evidence" value="ECO:0007669"/>
    <property type="project" value="UniProtKB-UniRule"/>
</dbReference>
<gene>
    <name evidence="16" type="primary">eno_2</name>
    <name evidence="10" type="synonym">eno</name>
    <name evidence="16" type="ORF">KS4_29180</name>
</gene>
<dbReference type="KEGG" id="pcor:KS4_29180"/>
<feature type="domain" description="Enolase C-terminal TIM barrel" evidence="14">
    <location>
        <begin position="153"/>
        <end position="438"/>
    </location>
</feature>
<protein>
    <recommendedName>
        <fullName evidence="4 10">Enolase</fullName>
        <ecNumber evidence="3 10">4.2.1.11</ecNumber>
    </recommendedName>
    <alternativeName>
        <fullName evidence="10">2-phospho-D-glycerate hydro-lyase</fullName>
    </alternativeName>
    <alternativeName>
        <fullName evidence="10">2-phosphoglycerate dehydratase</fullName>
    </alternativeName>
</protein>
<keyword evidence="7 10" id="KW-0324">Glycolysis</keyword>
<dbReference type="HAMAP" id="MF_00318">
    <property type="entry name" value="Enolase"/>
    <property type="match status" value="1"/>
</dbReference>
<keyword evidence="10 13" id="KW-0479">Metal-binding</keyword>
<feature type="active site" description="Proton acceptor" evidence="10 11">
    <location>
        <position position="355"/>
    </location>
</feature>
<evidence type="ECO:0000256" key="10">
    <source>
        <dbReference type="HAMAP-Rule" id="MF_00318"/>
    </source>
</evidence>
<dbReference type="NCBIfam" id="TIGR01060">
    <property type="entry name" value="eno"/>
    <property type="match status" value="1"/>
</dbReference>
<dbReference type="PANTHER" id="PTHR11902">
    <property type="entry name" value="ENOLASE"/>
    <property type="match status" value="1"/>
</dbReference>
<comment type="catalytic activity">
    <reaction evidence="10">
        <text>(2R)-2-phosphoglycerate = phosphoenolpyruvate + H2O</text>
        <dbReference type="Rhea" id="RHEA:10164"/>
        <dbReference type="ChEBI" id="CHEBI:15377"/>
        <dbReference type="ChEBI" id="CHEBI:58289"/>
        <dbReference type="ChEBI" id="CHEBI:58702"/>
        <dbReference type="EC" id="4.2.1.11"/>
    </reaction>
</comment>
<organism evidence="16 17">
    <name type="scientific">Poriferisphaera corsica</name>
    <dbReference type="NCBI Taxonomy" id="2528020"/>
    <lineage>
        <taxon>Bacteria</taxon>
        <taxon>Pseudomonadati</taxon>
        <taxon>Planctomycetota</taxon>
        <taxon>Phycisphaerae</taxon>
        <taxon>Phycisphaerales</taxon>
        <taxon>Phycisphaeraceae</taxon>
        <taxon>Poriferisphaera</taxon>
    </lineage>
</organism>
<feature type="domain" description="Enolase N-terminal" evidence="15">
    <location>
        <begin position="9"/>
        <end position="148"/>
    </location>
</feature>
<keyword evidence="6 10" id="KW-0460">Magnesium</keyword>
<keyword evidence="5 10" id="KW-0964">Secreted</keyword>
<dbReference type="AlphaFoldDB" id="A0A517YX88"/>
<feature type="binding site" evidence="10 13">
    <location>
        <position position="330"/>
    </location>
    <ligand>
        <name>Mg(2+)</name>
        <dbReference type="ChEBI" id="CHEBI:18420"/>
    </ligand>
</feature>
<feature type="binding site" evidence="10">
    <location>
        <position position="177"/>
    </location>
    <ligand>
        <name>(2R)-2-phosphoglycerate</name>
        <dbReference type="ChEBI" id="CHEBI:58289"/>
    </ligand>
</feature>
<dbReference type="SMART" id="SM01192">
    <property type="entry name" value="Enolase_C"/>
    <property type="match status" value="1"/>
</dbReference>
<dbReference type="InterPro" id="IPR020810">
    <property type="entry name" value="Enolase_C"/>
</dbReference>
<evidence type="ECO:0000259" key="15">
    <source>
        <dbReference type="SMART" id="SM01193"/>
    </source>
</evidence>
<feature type="binding site" evidence="12">
    <location>
        <position position="330"/>
    </location>
    <ligand>
        <name>substrate</name>
    </ligand>
</feature>
<comment type="similarity">
    <text evidence="2 10">Belongs to the enolase family.</text>
</comment>
<dbReference type="UniPathway" id="UPA00109">
    <property type="reaction ID" value="UER00187"/>
</dbReference>
<feature type="binding site" evidence="12">
    <location>
        <position position="406"/>
    </location>
    <ligand>
        <name>substrate</name>
    </ligand>
</feature>
<dbReference type="CDD" id="cd03313">
    <property type="entry name" value="enolase"/>
    <property type="match status" value="1"/>
</dbReference>
<evidence type="ECO:0000313" key="16">
    <source>
        <dbReference type="EMBL" id="QDU34842.1"/>
    </source>
</evidence>
<dbReference type="PRINTS" id="PR00148">
    <property type="entry name" value="ENOLASE"/>
</dbReference>
<dbReference type="EC" id="4.2.1.11" evidence="3 10"/>
<dbReference type="SUPFAM" id="SSF54826">
    <property type="entry name" value="Enolase N-terminal domain-like"/>
    <property type="match status" value="1"/>
</dbReference>
<evidence type="ECO:0000256" key="3">
    <source>
        <dbReference type="ARBA" id="ARBA00012058"/>
    </source>
</evidence>
<name>A0A517YX88_9BACT</name>
<dbReference type="SUPFAM" id="SSF51604">
    <property type="entry name" value="Enolase C-terminal domain-like"/>
    <property type="match status" value="1"/>
</dbReference>
<dbReference type="SFLD" id="SFLDG00178">
    <property type="entry name" value="enolase"/>
    <property type="match status" value="1"/>
</dbReference>
<dbReference type="InterPro" id="IPR020811">
    <property type="entry name" value="Enolase_N"/>
</dbReference>
<feature type="binding site" evidence="10">
    <location>
        <position position="406"/>
    </location>
    <ligand>
        <name>(2R)-2-phosphoglycerate</name>
        <dbReference type="ChEBI" id="CHEBI:58289"/>
    </ligand>
</feature>
<dbReference type="PANTHER" id="PTHR11902:SF1">
    <property type="entry name" value="ENOLASE"/>
    <property type="match status" value="1"/>
</dbReference>
<dbReference type="Pfam" id="PF00113">
    <property type="entry name" value="Enolase_C"/>
    <property type="match status" value="1"/>
</dbReference>
<dbReference type="InterPro" id="IPR000941">
    <property type="entry name" value="Enolase"/>
</dbReference>
<dbReference type="GO" id="GO:0005576">
    <property type="term" value="C:extracellular region"/>
    <property type="evidence" value="ECO:0007669"/>
    <property type="project" value="UniProtKB-SubCell"/>
</dbReference>
<keyword evidence="8 10" id="KW-0456">Lyase</keyword>
<dbReference type="SMART" id="SM01193">
    <property type="entry name" value="Enolase_N"/>
    <property type="match status" value="1"/>
</dbReference>
<comment type="function">
    <text evidence="9 10">Catalyzes the reversible conversion of 2-phosphoglycerate (2-PG) into phosphoenolpyruvate (PEP). It is essential for the degradation of carbohydrates via glycolysis.</text>
</comment>
<feature type="active site" description="Proton donor" evidence="10 11">
    <location>
        <position position="219"/>
    </location>
</feature>
<dbReference type="GO" id="GO:0009986">
    <property type="term" value="C:cell surface"/>
    <property type="evidence" value="ECO:0007669"/>
    <property type="project" value="UniProtKB-SubCell"/>
</dbReference>
<dbReference type="SFLD" id="SFLDF00002">
    <property type="entry name" value="enolase"/>
    <property type="match status" value="1"/>
</dbReference>
<dbReference type="GO" id="GO:0000287">
    <property type="term" value="F:magnesium ion binding"/>
    <property type="evidence" value="ECO:0007669"/>
    <property type="project" value="UniProtKB-UniRule"/>
</dbReference>
<accession>A0A517YX88</accession>
<comment type="cofactor">
    <cofactor evidence="10">
        <name>Mg(2+)</name>
        <dbReference type="ChEBI" id="CHEBI:18420"/>
    </cofactor>
    <text evidence="10">Binds a second Mg(2+) ion via substrate during catalysis.</text>
</comment>
<feature type="binding site" evidence="10">
    <location>
        <position position="384"/>
    </location>
    <ligand>
        <name>(2R)-2-phosphoglycerate</name>
        <dbReference type="ChEBI" id="CHEBI:58289"/>
    </ligand>
</feature>
<evidence type="ECO:0000256" key="1">
    <source>
        <dbReference type="ARBA" id="ARBA00005031"/>
    </source>
</evidence>
<evidence type="ECO:0000256" key="4">
    <source>
        <dbReference type="ARBA" id="ARBA00017068"/>
    </source>
</evidence>
<sequence>MGQRDEMQITGIDALEVLDSRGNPTVRVFLQAGHGGAGGGARHGVRVSATVPSGASTGEYEAVELRDGDRKRYGGRGVQEAVSHVRGELRNALVGVDVRDQRRIDRMMIELDGTANKERLGANAILGVSMAVAKAGAVMSNLPLYAYLGGVGATRMPVPCMNILNGGVHADNSVDFQEFMIVPVGAACYSEGLRWNVEVFHVLKSILKERGLATSVGDEGGFAPNLKSNEEALELIVEAIEKAGYKAGEQIALAVDSAATSFAMPQEEGQYVMKWSGGGVKDREGMMSVYERLLDEFPIVLWEDPFGEHDWEGFRLFTERFGDRIEVVGDDNFVTNVQFIERGIAEKTANAALIKLNQIGTVTETIAAVKKCRQAGWRYFLSHRSGETEDTFLADFTVAMDGGHLKSGSACRSERIAKYNRLLEIERQLGKDGSYYWG</sequence>
<evidence type="ECO:0000256" key="11">
    <source>
        <dbReference type="PIRSR" id="PIRSR001400-1"/>
    </source>
</evidence>
<feature type="binding site" evidence="12">
    <location>
        <position position="303"/>
    </location>
    <ligand>
        <name>substrate</name>
    </ligand>
</feature>
<dbReference type="GO" id="GO:0004634">
    <property type="term" value="F:phosphopyruvate hydratase activity"/>
    <property type="evidence" value="ECO:0007669"/>
    <property type="project" value="UniProtKB-UniRule"/>
</dbReference>
<feature type="binding site" evidence="10 13">
    <location>
        <position position="256"/>
    </location>
    <ligand>
        <name>Mg(2+)</name>
        <dbReference type="ChEBI" id="CHEBI:18420"/>
    </ligand>
</feature>
<dbReference type="GO" id="GO:0000015">
    <property type="term" value="C:phosphopyruvate hydratase complex"/>
    <property type="evidence" value="ECO:0007669"/>
    <property type="project" value="InterPro"/>
</dbReference>
<evidence type="ECO:0000256" key="2">
    <source>
        <dbReference type="ARBA" id="ARBA00009604"/>
    </source>
</evidence>
<dbReference type="Gene3D" id="3.30.390.10">
    <property type="entry name" value="Enolase-like, N-terminal domain"/>
    <property type="match status" value="1"/>
</dbReference>
<evidence type="ECO:0000256" key="5">
    <source>
        <dbReference type="ARBA" id="ARBA00022525"/>
    </source>
</evidence>
<feature type="binding site" evidence="12">
    <location>
        <begin position="382"/>
        <end position="385"/>
    </location>
    <ligand>
        <name>substrate</name>
    </ligand>
</feature>
<evidence type="ECO:0000256" key="8">
    <source>
        <dbReference type="ARBA" id="ARBA00023239"/>
    </source>
</evidence>
<comment type="subcellular location">
    <subcellularLocation>
        <location evidence="10">Cytoplasm</location>
    </subcellularLocation>
    <subcellularLocation>
        <location evidence="10">Secreted</location>
    </subcellularLocation>
    <subcellularLocation>
        <location evidence="10">Cell surface</location>
    </subcellularLocation>
    <text evidence="10">Fractions of enolase are present in both the cytoplasm and on the cell surface.</text>
</comment>
<evidence type="ECO:0000256" key="9">
    <source>
        <dbReference type="ARBA" id="ARBA00045763"/>
    </source>
</evidence>